<dbReference type="SUPFAM" id="SSF57884">
    <property type="entry name" value="Ada DNA repair protein, N-terminal domain (N-Ada 10)"/>
    <property type="match status" value="1"/>
</dbReference>
<dbReference type="EMBL" id="JACHHK010000005">
    <property type="protein sequence ID" value="MBB5183447.1"/>
    <property type="molecule type" value="Genomic_DNA"/>
</dbReference>
<dbReference type="Pfam" id="PF02805">
    <property type="entry name" value="Ada_Zn_binding"/>
    <property type="match status" value="1"/>
</dbReference>
<dbReference type="GO" id="GO:0006281">
    <property type="term" value="P:DNA repair"/>
    <property type="evidence" value="ECO:0007669"/>
    <property type="project" value="InterPro"/>
</dbReference>
<dbReference type="GO" id="GO:0008270">
    <property type="term" value="F:zinc ion binding"/>
    <property type="evidence" value="ECO:0007669"/>
    <property type="project" value="InterPro"/>
</dbReference>
<evidence type="ECO:0000259" key="2">
    <source>
        <dbReference type="Pfam" id="PF02805"/>
    </source>
</evidence>
<keyword evidence="1" id="KW-0010">Activator</keyword>
<gene>
    <name evidence="4" type="ORF">HNQ47_001469</name>
</gene>
<evidence type="ECO:0000313" key="5">
    <source>
        <dbReference type="Proteomes" id="UP000539953"/>
    </source>
</evidence>
<reference evidence="4 5" key="1">
    <citation type="submission" date="2020-08" db="EMBL/GenBank/DDBJ databases">
        <title>Genomic Encyclopedia of Type Strains, Phase IV (KMG-IV): sequencing the most valuable type-strain genomes for metagenomic binning, comparative biology and taxonomic classification.</title>
        <authorList>
            <person name="Goeker M."/>
        </authorList>
    </citation>
    <scope>NUCLEOTIDE SEQUENCE [LARGE SCALE GENOMIC DNA]</scope>
    <source>
        <strain evidence="4 5">DSM 25799</strain>
    </source>
</reference>
<name>A0A7W8CXI6_9FIRM</name>
<evidence type="ECO:0000313" key="4">
    <source>
        <dbReference type="EMBL" id="MBB5183447.1"/>
    </source>
</evidence>
<feature type="domain" description="Type VII secretion system protein EssD-like" evidence="3">
    <location>
        <begin position="74"/>
        <end position="197"/>
    </location>
</feature>
<evidence type="ECO:0000259" key="3">
    <source>
        <dbReference type="Pfam" id="PF13930"/>
    </source>
</evidence>
<dbReference type="GO" id="GO:0006355">
    <property type="term" value="P:regulation of DNA-templated transcription"/>
    <property type="evidence" value="ECO:0007669"/>
    <property type="project" value="InterPro"/>
</dbReference>
<dbReference type="RefSeq" id="WP_183328738.1">
    <property type="nucleotide sequence ID" value="NZ_JACHHK010000005.1"/>
</dbReference>
<sequence length="296" mass="33105">MIRQLHRLRFKQFGAVLFAVVCIFGCLRQPIYAYNEQPEGIPAYTGSASVEVDNNVPSFKKSELKKSSYKKFKPLDEEGRCQAALADIGLDLMPTAKRKSIGMIKPSGWHLVKYDNIDGKYLYNRCHLIGYQLCGENANARNLITGTRYMNVDGMLPFENQIADFVEATEQHVAYRVTPIFIGDNLVASGVEMEAQSVEDHGSGLQFDVYCYNVQPGIDIDYATGDSQAQAQETAAAPDADQDKTYAYILNKNTGVFHRPECRSVSLMSEKNKEYYNGTRADAIAQGYRPCQNCDP</sequence>
<dbReference type="InterPro" id="IPR044927">
    <property type="entry name" value="Endonuclea_NS_2"/>
</dbReference>
<dbReference type="InterPro" id="IPR044929">
    <property type="entry name" value="DNA/RNA_non-sp_Endonuclease_sf"/>
</dbReference>
<dbReference type="InterPro" id="IPR004026">
    <property type="entry name" value="Ada_DNA_repair_Zn-bd"/>
</dbReference>
<protein>
    <submittedName>
        <fullName evidence="4">DNA-entry nuclease</fullName>
    </submittedName>
</protein>
<dbReference type="GO" id="GO:0003677">
    <property type="term" value="F:DNA binding"/>
    <property type="evidence" value="ECO:0007669"/>
    <property type="project" value="InterPro"/>
</dbReference>
<dbReference type="Proteomes" id="UP000539953">
    <property type="component" value="Unassembled WGS sequence"/>
</dbReference>
<keyword evidence="5" id="KW-1185">Reference proteome</keyword>
<dbReference type="Gene3D" id="3.40.570.10">
    <property type="entry name" value="Extracellular Endonuclease, subunit A"/>
    <property type="match status" value="1"/>
</dbReference>
<dbReference type="Pfam" id="PF13930">
    <property type="entry name" value="Endonuclea_NS_2"/>
    <property type="match status" value="1"/>
</dbReference>
<dbReference type="InterPro" id="IPR035451">
    <property type="entry name" value="Ada-like_dom_sf"/>
</dbReference>
<evidence type="ECO:0000256" key="1">
    <source>
        <dbReference type="ARBA" id="ARBA00023159"/>
    </source>
</evidence>
<dbReference type="GO" id="GO:0008168">
    <property type="term" value="F:methyltransferase activity"/>
    <property type="evidence" value="ECO:0007669"/>
    <property type="project" value="InterPro"/>
</dbReference>
<feature type="domain" description="Ada DNA repair metal-binding" evidence="2">
    <location>
        <begin position="239"/>
        <end position="296"/>
    </location>
</feature>
<proteinExistence type="predicted"/>
<accession>A0A7W8CXI6</accession>
<dbReference type="Gene3D" id="3.40.10.10">
    <property type="entry name" value="DNA Methylphosphotriester Repair Domain"/>
    <property type="match status" value="1"/>
</dbReference>
<dbReference type="AlphaFoldDB" id="A0A7W8CXI6"/>
<comment type="caution">
    <text evidence="4">The sequence shown here is derived from an EMBL/GenBank/DDBJ whole genome shotgun (WGS) entry which is preliminary data.</text>
</comment>
<organism evidence="4 5">
    <name type="scientific">Catenisphaera adipataccumulans</name>
    <dbReference type="NCBI Taxonomy" id="700500"/>
    <lineage>
        <taxon>Bacteria</taxon>
        <taxon>Bacillati</taxon>
        <taxon>Bacillota</taxon>
        <taxon>Erysipelotrichia</taxon>
        <taxon>Erysipelotrichales</taxon>
        <taxon>Erysipelotrichaceae</taxon>
        <taxon>Catenisphaera</taxon>
    </lineage>
</organism>